<reference evidence="2" key="1">
    <citation type="journal article" date="2018" name="DNA Res.">
        <title>Multiple hybrid de novo genome assembly of finger millet, an orphan allotetraploid crop.</title>
        <authorList>
            <person name="Hatakeyama M."/>
            <person name="Aluri S."/>
            <person name="Balachadran M.T."/>
            <person name="Sivarajan S.R."/>
            <person name="Patrignani A."/>
            <person name="Gruter S."/>
            <person name="Poveda L."/>
            <person name="Shimizu-Inatsugi R."/>
            <person name="Baeten J."/>
            <person name="Francoijs K.J."/>
            <person name="Nataraja K.N."/>
            <person name="Reddy Y.A.N."/>
            <person name="Phadnis S."/>
            <person name="Ravikumar R.L."/>
            <person name="Schlapbach R."/>
            <person name="Sreeman S.M."/>
            <person name="Shimizu K.K."/>
        </authorList>
    </citation>
    <scope>NUCLEOTIDE SEQUENCE</scope>
</reference>
<evidence type="ECO:0000313" key="3">
    <source>
        <dbReference type="Proteomes" id="UP001054889"/>
    </source>
</evidence>
<accession>A0AAV5D4W6</accession>
<dbReference type="EMBL" id="BQKI01000012">
    <property type="protein sequence ID" value="GJN05310.1"/>
    <property type="molecule type" value="Genomic_DNA"/>
</dbReference>
<dbReference type="GO" id="GO:0009507">
    <property type="term" value="C:chloroplast"/>
    <property type="evidence" value="ECO:0007669"/>
    <property type="project" value="TreeGrafter"/>
</dbReference>
<dbReference type="AlphaFoldDB" id="A0AAV5D4W6"/>
<keyword evidence="3" id="KW-1185">Reference proteome</keyword>
<name>A0AAV5D4W6_ELECO</name>
<organism evidence="2 3">
    <name type="scientific">Eleusine coracana subsp. coracana</name>
    <dbReference type="NCBI Taxonomy" id="191504"/>
    <lineage>
        <taxon>Eukaryota</taxon>
        <taxon>Viridiplantae</taxon>
        <taxon>Streptophyta</taxon>
        <taxon>Embryophyta</taxon>
        <taxon>Tracheophyta</taxon>
        <taxon>Spermatophyta</taxon>
        <taxon>Magnoliopsida</taxon>
        <taxon>Liliopsida</taxon>
        <taxon>Poales</taxon>
        <taxon>Poaceae</taxon>
        <taxon>PACMAD clade</taxon>
        <taxon>Chloridoideae</taxon>
        <taxon>Cynodonteae</taxon>
        <taxon>Eleusininae</taxon>
        <taxon>Eleusine</taxon>
    </lineage>
</organism>
<sequence length="200" mass="21611">MARASLTLQPPTTSFPFPAGPGGRIKRHWVPPATPAPHPPVVTPAVPRRLLLPAAAGIWDFISGGAGGAAAASLAVRRGSKTAQSSSDWMLQRTRMTLRNLYGASFVKLSCMVGLDSRPVMRKAYALFKDGGDPEKLVSDFSRGFDGEIFYSSLYAGLYYESQKNADMAKSCIVAACKSPYGSRFYFLPCALYVYLELAC</sequence>
<protein>
    <submittedName>
        <fullName evidence="2">Uncharacterized protein</fullName>
    </submittedName>
</protein>
<dbReference type="PANTHER" id="PTHR47908">
    <property type="match status" value="1"/>
</dbReference>
<dbReference type="PANTHER" id="PTHR47908:SF2">
    <property type="entry name" value="TETRATRICOPEPTIDE REPEAT (TPR)-LIKE SUPERFAMILY PROTEIN"/>
    <property type="match status" value="1"/>
</dbReference>
<reference evidence="2" key="2">
    <citation type="submission" date="2021-12" db="EMBL/GenBank/DDBJ databases">
        <title>Resequencing data analysis of finger millet.</title>
        <authorList>
            <person name="Hatakeyama M."/>
            <person name="Aluri S."/>
            <person name="Balachadran M.T."/>
            <person name="Sivarajan S.R."/>
            <person name="Poveda L."/>
            <person name="Shimizu-Inatsugi R."/>
            <person name="Schlapbach R."/>
            <person name="Sreeman S.M."/>
            <person name="Shimizu K.K."/>
        </authorList>
    </citation>
    <scope>NUCLEOTIDE SEQUENCE</scope>
</reference>
<gene>
    <name evidence="2" type="primary">ga22929</name>
    <name evidence="2" type="ORF">PR202_ga22929</name>
</gene>
<proteinExistence type="predicted"/>
<evidence type="ECO:0000256" key="1">
    <source>
        <dbReference type="SAM" id="MobiDB-lite"/>
    </source>
</evidence>
<feature type="compositionally biased region" description="Polar residues" evidence="1">
    <location>
        <begin position="1"/>
        <end position="15"/>
    </location>
</feature>
<comment type="caution">
    <text evidence="2">The sequence shown here is derived from an EMBL/GenBank/DDBJ whole genome shotgun (WGS) entry which is preliminary data.</text>
</comment>
<feature type="region of interest" description="Disordered" evidence="1">
    <location>
        <begin position="1"/>
        <end position="21"/>
    </location>
</feature>
<dbReference type="Proteomes" id="UP001054889">
    <property type="component" value="Unassembled WGS sequence"/>
</dbReference>
<evidence type="ECO:0000313" key="2">
    <source>
        <dbReference type="EMBL" id="GJN05310.1"/>
    </source>
</evidence>